<organism evidence="3 4">
    <name type="scientific">Gigaspora margarita</name>
    <dbReference type="NCBI Taxonomy" id="4874"/>
    <lineage>
        <taxon>Eukaryota</taxon>
        <taxon>Fungi</taxon>
        <taxon>Fungi incertae sedis</taxon>
        <taxon>Mucoromycota</taxon>
        <taxon>Glomeromycotina</taxon>
        <taxon>Glomeromycetes</taxon>
        <taxon>Diversisporales</taxon>
        <taxon>Gigasporaceae</taxon>
        <taxon>Gigaspora</taxon>
    </lineage>
</organism>
<dbReference type="InterPro" id="IPR036047">
    <property type="entry name" value="F-box-like_dom_sf"/>
</dbReference>
<evidence type="ECO:0000313" key="4">
    <source>
        <dbReference type="Proteomes" id="UP000439903"/>
    </source>
</evidence>
<dbReference type="Pfam" id="PF13516">
    <property type="entry name" value="LRR_6"/>
    <property type="match status" value="2"/>
</dbReference>
<accession>A0A8H3X7K5</accession>
<dbReference type="InterPro" id="IPR001810">
    <property type="entry name" value="F-box_dom"/>
</dbReference>
<evidence type="ECO:0000256" key="1">
    <source>
        <dbReference type="ARBA" id="ARBA00022737"/>
    </source>
</evidence>
<reference evidence="3 4" key="1">
    <citation type="journal article" date="2019" name="Environ. Microbiol.">
        <title>At the nexus of three kingdoms: the genome of the mycorrhizal fungus Gigaspora margarita provides insights into plant, endobacterial and fungal interactions.</title>
        <authorList>
            <person name="Venice F."/>
            <person name="Ghignone S."/>
            <person name="Salvioli di Fossalunga A."/>
            <person name="Amselem J."/>
            <person name="Novero M."/>
            <person name="Xianan X."/>
            <person name="Sedzielewska Toro K."/>
            <person name="Morin E."/>
            <person name="Lipzen A."/>
            <person name="Grigoriev I.V."/>
            <person name="Henrissat B."/>
            <person name="Martin F.M."/>
            <person name="Bonfante P."/>
        </authorList>
    </citation>
    <scope>NUCLEOTIDE SEQUENCE [LARGE SCALE GENOMIC DNA]</scope>
    <source>
        <strain evidence="3 4">BEG34</strain>
    </source>
</reference>
<dbReference type="SMART" id="SM00368">
    <property type="entry name" value="LRR_RI"/>
    <property type="match status" value="2"/>
</dbReference>
<evidence type="ECO:0000259" key="2">
    <source>
        <dbReference type="Pfam" id="PF12937"/>
    </source>
</evidence>
<dbReference type="Proteomes" id="UP000439903">
    <property type="component" value="Unassembled WGS sequence"/>
</dbReference>
<dbReference type="Pfam" id="PF12937">
    <property type="entry name" value="F-box-like"/>
    <property type="match status" value="1"/>
</dbReference>
<dbReference type="Gene3D" id="3.80.10.10">
    <property type="entry name" value="Ribonuclease Inhibitor"/>
    <property type="match status" value="1"/>
</dbReference>
<dbReference type="OrthoDB" id="333024at2759"/>
<name>A0A8H3X7K5_GIGMA</name>
<dbReference type="PANTHER" id="PTHR24111:SF0">
    <property type="entry name" value="LEUCINE-RICH REPEAT-CONTAINING PROTEIN"/>
    <property type="match status" value="1"/>
</dbReference>
<dbReference type="SUPFAM" id="SSF81383">
    <property type="entry name" value="F-box domain"/>
    <property type="match status" value="1"/>
</dbReference>
<gene>
    <name evidence="3" type="ORF">F8M41_005784</name>
</gene>
<sequence length="267" mass="30523">MIKLPNECYYPIFNNLQDNYKNLLSCALVNRQWCRIIIPILWSKAKNHLNDRRLITIFLLMLNTKEQALLIPFNIILPSHPVPLFKYANYITSINDDLDYGITRWLRYNKYETGRLKNVVKFSLISMFQRTNKSLKSINLNCNYYQFGSERMNTLLEALYDNTALNTLELHSYNIDIEGGRIIAKFFCKTTTLIHLNLSSNNLGSEGGEALADALCKNTTLTTLNLHNNNIGSKGGKALANALCKNITLTTLYSGVAITLDQKEEKR</sequence>
<feature type="domain" description="F-box" evidence="2">
    <location>
        <begin position="3"/>
        <end position="44"/>
    </location>
</feature>
<dbReference type="InterPro" id="IPR052201">
    <property type="entry name" value="LRR-containing_regulator"/>
</dbReference>
<dbReference type="EMBL" id="WTPW01001554">
    <property type="protein sequence ID" value="KAF0429118.1"/>
    <property type="molecule type" value="Genomic_DNA"/>
</dbReference>
<dbReference type="AlphaFoldDB" id="A0A8H3X7K5"/>
<dbReference type="PANTHER" id="PTHR24111">
    <property type="entry name" value="LEUCINE-RICH REPEAT-CONTAINING PROTEIN 34"/>
    <property type="match status" value="1"/>
</dbReference>
<dbReference type="InterPro" id="IPR032675">
    <property type="entry name" value="LRR_dom_sf"/>
</dbReference>
<dbReference type="SUPFAM" id="SSF52047">
    <property type="entry name" value="RNI-like"/>
    <property type="match status" value="1"/>
</dbReference>
<protein>
    <submittedName>
        <fullName evidence="3">RNI-like protein</fullName>
    </submittedName>
</protein>
<keyword evidence="4" id="KW-1185">Reference proteome</keyword>
<evidence type="ECO:0000313" key="3">
    <source>
        <dbReference type="EMBL" id="KAF0429118.1"/>
    </source>
</evidence>
<proteinExistence type="predicted"/>
<dbReference type="InterPro" id="IPR001611">
    <property type="entry name" value="Leu-rich_rpt"/>
</dbReference>
<keyword evidence="1" id="KW-0677">Repeat</keyword>
<comment type="caution">
    <text evidence="3">The sequence shown here is derived from an EMBL/GenBank/DDBJ whole genome shotgun (WGS) entry which is preliminary data.</text>
</comment>